<dbReference type="Proteomes" id="UP001597463">
    <property type="component" value="Unassembled WGS sequence"/>
</dbReference>
<evidence type="ECO:0000256" key="2">
    <source>
        <dbReference type="ARBA" id="ARBA00023125"/>
    </source>
</evidence>
<gene>
    <name evidence="6" type="ORF">ACFSW6_05680</name>
</gene>
<sequence>MPRSANSPKSGPRTTARAAAAQDGATEPVDSSFLRTLVGYNARRAALSIIEVFMQRMSAYDLKVVEFSMLSLVGHNPGITSRQLCATLGVLPPNLVGLIAALERRGLIKRLPHPSDGRAMGIHLTAAGTELMQEAEQTVAQLEVEATSRLTDAERKTLIRLLQKIY</sequence>
<dbReference type="InterPro" id="IPR036390">
    <property type="entry name" value="WH_DNA-bd_sf"/>
</dbReference>
<accession>A0ABW5UIW0</accession>
<name>A0ABW5UIW0_9BURK</name>
<dbReference type="RefSeq" id="WP_066474584.1">
    <property type="nucleotide sequence ID" value="NZ_BCNT01000004.1"/>
</dbReference>
<dbReference type="EMBL" id="JBHUMV010000002">
    <property type="protein sequence ID" value="MFD2753567.1"/>
    <property type="molecule type" value="Genomic_DNA"/>
</dbReference>
<evidence type="ECO:0000259" key="5">
    <source>
        <dbReference type="PROSITE" id="PS50995"/>
    </source>
</evidence>
<dbReference type="Gene3D" id="1.10.10.10">
    <property type="entry name" value="Winged helix-like DNA-binding domain superfamily/Winged helix DNA-binding domain"/>
    <property type="match status" value="1"/>
</dbReference>
<protein>
    <submittedName>
        <fullName evidence="6">MarR family winged helix-turn-helix transcriptional regulator</fullName>
    </submittedName>
</protein>
<dbReference type="PRINTS" id="PR00598">
    <property type="entry name" value="HTHMARR"/>
</dbReference>
<dbReference type="PROSITE" id="PS50995">
    <property type="entry name" value="HTH_MARR_2"/>
    <property type="match status" value="1"/>
</dbReference>
<keyword evidence="1" id="KW-0805">Transcription regulation</keyword>
<reference evidence="7" key="1">
    <citation type="journal article" date="2019" name="Int. J. Syst. Evol. Microbiol.">
        <title>The Global Catalogue of Microorganisms (GCM) 10K type strain sequencing project: providing services to taxonomists for standard genome sequencing and annotation.</title>
        <authorList>
            <consortium name="The Broad Institute Genomics Platform"/>
            <consortium name="The Broad Institute Genome Sequencing Center for Infectious Disease"/>
            <person name="Wu L."/>
            <person name="Ma J."/>
        </authorList>
    </citation>
    <scope>NUCLEOTIDE SEQUENCE [LARGE SCALE GENOMIC DNA]</scope>
    <source>
        <strain evidence="7">TISTR 1906</strain>
    </source>
</reference>
<keyword evidence="3" id="KW-0804">Transcription</keyword>
<evidence type="ECO:0000313" key="6">
    <source>
        <dbReference type="EMBL" id="MFD2753567.1"/>
    </source>
</evidence>
<evidence type="ECO:0000256" key="4">
    <source>
        <dbReference type="SAM" id="MobiDB-lite"/>
    </source>
</evidence>
<dbReference type="InterPro" id="IPR023187">
    <property type="entry name" value="Tscrpt_reg_MarR-type_CS"/>
</dbReference>
<dbReference type="SUPFAM" id="SSF46785">
    <property type="entry name" value="Winged helix' DNA-binding domain"/>
    <property type="match status" value="1"/>
</dbReference>
<feature type="domain" description="HTH marR-type" evidence="5">
    <location>
        <begin position="30"/>
        <end position="166"/>
    </location>
</feature>
<dbReference type="InterPro" id="IPR039422">
    <property type="entry name" value="MarR/SlyA-like"/>
</dbReference>
<dbReference type="InterPro" id="IPR036388">
    <property type="entry name" value="WH-like_DNA-bd_sf"/>
</dbReference>
<dbReference type="SMART" id="SM00347">
    <property type="entry name" value="HTH_MARR"/>
    <property type="match status" value="1"/>
</dbReference>
<comment type="caution">
    <text evidence="6">The sequence shown here is derived from an EMBL/GenBank/DDBJ whole genome shotgun (WGS) entry which is preliminary data.</text>
</comment>
<dbReference type="PROSITE" id="PS01117">
    <property type="entry name" value="HTH_MARR_1"/>
    <property type="match status" value="1"/>
</dbReference>
<keyword evidence="7" id="KW-1185">Reference proteome</keyword>
<dbReference type="InterPro" id="IPR000835">
    <property type="entry name" value="HTH_MarR-typ"/>
</dbReference>
<dbReference type="PANTHER" id="PTHR33164">
    <property type="entry name" value="TRANSCRIPTIONAL REGULATOR, MARR FAMILY"/>
    <property type="match status" value="1"/>
</dbReference>
<evidence type="ECO:0000313" key="7">
    <source>
        <dbReference type="Proteomes" id="UP001597463"/>
    </source>
</evidence>
<dbReference type="PANTHER" id="PTHR33164:SF89">
    <property type="entry name" value="MARR FAMILY REGULATORY PROTEIN"/>
    <property type="match status" value="1"/>
</dbReference>
<feature type="region of interest" description="Disordered" evidence="4">
    <location>
        <begin position="1"/>
        <end position="24"/>
    </location>
</feature>
<evidence type="ECO:0000256" key="1">
    <source>
        <dbReference type="ARBA" id="ARBA00023015"/>
    </source>
</evidence>
<evidence type="ECO:0000256" key="3">
    <source>
        <dbReference type="ARBA" id="ARBA00023163"/>
    </source>
</evidence>
<dbReference type="Pfam" id="PF12802">
    <property type="entry name" value="MarR_2"/>
    <property type="match status" value="1"/>
</dbReference>
<proteinExistence type="predicted"/>
<organism evidence="6 7">
    <name type="scientific">Comamonas terrae</name>
    <dbReference type="NCBI Taxonomy" id="673548"/>
    <lineage>
        <taxon>Bacteria</taxon>
        <taxon>Pseudomonadati</taxon>
        <taxon>Pseudomonadota</taxon>
        <taxon>Betaproteobacteria</taxon>
        <taxon>Burkholderiales</taxon>
        <taxon>Comamonadaceae</taxon>
        <taxon>Comamonas</taxon>
    </lineage>
</organism>
<keyword evidence="2" id="KW-0238">DNA-binding</keyword>